<keyword evidence="3" id="KW-0732">Signal</keyword>
<gene>
    <name evidence="6" type="ORF">JCM21142_104126</name>
</gene>
<dbReference type="RefSeq" id="WP_044262920.1">
    <property type="nucleotide sequence ID" value="NZ_BAMD01000084.1"/>
</dbReference>
<organism evidence="6 7">
    <name type="scientific">Saccharicrinis fermentans DSM 9555 = JCM 21142</name>
    <dbReference type="NCBI Taxonomy" id="869213"/>
    <lineage>
        <taxon>Bacteria</taxon>
        <taxon>Pseudomonadati</taxon>
        <taxon>Bacteroidota</taxon>
        <taxon>Bacteroidia</taxon>
        <taxon>Marinilabiliales</taxon>
        <taxon>Marinilabiliaceae</taxon>
        <taxon>Saccharicrinis</taxon>
    </lineage>
</organism>
<dbReference type="InterPro" id="IPR020821">
    <property type="entry name" value="ENPP1-3/EXOG-like_nuc-like"/>
</dbReference>
<evidence type="ECO:0000259" key="5">
    <source>
        <dbReference type="SMART" id="SM00892"/>
    </source>
</evidence>
<dbReference type="InterPro" id="IPR040255">
    <property type="entry name" value="Non-specific_endonuclease"/>
</dbReference>
<dbReference type="Pfam" id="PF01223">
    <property type="entry name" value="Endonuclease_NS"/>
    <property type="match status" value="1"/>
</dbReference>
<dbReference type="InterPro" id="IPR044929">
    <property type="entry name" value="DNA/RNA_non-sp_Endonuclease_sf"/>
</dbReference>
<dbReference type="PANTHER" id="PTHR13966:SF5">
    <property type="entry name" value="ENDONUCLEASE G, MITOCHONDRIAL"/>
    <property type="match status" value="1"/>
</dbReference>
<evidence type="ECO:0000313" key="6">
    <source>
        <dbReference type="EMBL" id="GAF05393.1"/>
    </source>
</evidence>
<feature type="domain" description="DNA/RNA non-specific endonuclease/pyrophosphatase/phosphodiesterase" evidence="5">
    <location>
        <begin position="50"/>
        <end position="276"/>
    </location>
</feature>
<accession>W7YD29</accession>
<dbReference type="AlphaFoldDB" id="W7YD29"/>
<dbReference type="Gene3D" id="3.40.570.10">
    <property type="entry name" value="Extracellular Endonuclease, subunit A"/>
    <property type="match status" value="1"/>
</dbReference>
<dbReference type="Proteomes" id="UP000019402">
    <property type="component" value="Unassembled WGS sequence"/>
</dbReference>
<dbReference type="STRING" id="869213.GCA_000517085_03783"/>
<dbReference type="SMART" id="SM00477">
    <property type="entry name" value="NUC"/>
    <property type="match status" value="1"/>
</dbReference>
<evidence type="ECO:0000256" key="2">
    <source>
        <dbReference type="PIRSR" id="PIRSR640255-2"/>
    </source>
</evidence>
<comment type="caution">
    <text evidence="6">The sequence shown here is derived from an EMBL/GenBank/DDBJ whole genome shotgun (WGS) entry which is preliminary data.</text>
</comment>
<dbReference type="SUPFAM" id="SSF54060">
    <property type="entry name" value="His-Me finger endonucleases"/>
    <property type="match status" value="1"/>
</dbReference>
<keyword evidence="7" id="KW-1185">Reference proteome</keyword>
<feature type="domain" description="ENPP1-3/EXOG-like endonuclease/phosphodiesterase" evidence="4">
    <location>
        <begin position="51"/>
        <end position="276"/>
    </location>
</feature>
<dbReference type="eggNOG" id="COG1864">
    <property type="taxonomic scope" value="Bacteria"/>
</dbReference>
<feature type="binding site" evidence="2">
    <location>
        <position position="169"/>
    </location>
    <ligand>
        <name>Mg(2+)</name>
        <dbReference type="ChEBI" id="CHEBI:18420"/>
        <note>catalytic</note>
    </ligand>
</feature>
<dbReference type="InterPro" id="IPR001604">
    <property type="entry name" value="Endo_G_ENPP1-like_dom"/>
</dbReference>
<feature type="chain" id="PRO_5004904149" evidence="3">
    <location>
        <begin position="19"/>
        <end position="318"/>
    </location>
</feature>
<feature type="signal peptide" evidence="3">
    <location>
        <begin position="1"/>
        <end position="18"/>
    </location>
</feature>
<dbReference type="EMBL" id="BAMD01000084">
    <property type="protein sequence ID" value="GAF05393.1"/>
    <property type="molecule type" value="Genomic_DNA"/>
</dbReference>
<protein>
    <submittedName>
        <fullName evidence="6">Nuclease</fullName>
    </submittedName>
</protein>
<name>W7YD29_9BACT</name>
<evidence type="ECO:0000256" key="1">
    <source>
        <dbReference type="PIRSR" id="PIRSR640255-1"/>
    </source>
</evidence>
<dbReference type="GO" id="GO:0003676">
    <property type="term" value="F:nucleic acid binding"/>
    <property type="evidence" value="ECO:0007669"/>
    <property type="project" value="InterPro"/>
</dbReference>
<sequence length="318" mass="36319">MKHFILSVILLVTSITFAQSPVGKRYKAINLKNGHNHTKYTTEPSDLIFKFAAYTTSFDSNDDNNADGKGDTWAIPEWVSYEVQKATFKIEKYHRPQWMTDDNLHKQGIVPNDATYAVSGTRKLNEVKIDYRYVRGHLCNKDAADRISMEAGYNTHTVLNAVPQLQWQNNGIWKALEEKTNHWADEYNSIWVVCGPVFFSQSPAMWLGEADEVKAAIPDALYKIIIRETDTGIKTLSFLFPNIIPKTEKDYRLYLTSMGRLEELTGLKFITNLSIDQQFTIKAKNLGCPTPKKRLRLTSGNNQKKLLTSPCKKTYNPL</sequence>
<dbReference type="GO" id="GO:0004519">
    <property type="term" value="F:endonuclease activity"/>
    <property type="evidence" value="ECO:0007669"/>
    <property type="project" value="TreeGrafter"/>
</dbReference>
<dbReference type="InterPro" id="IPR044925">
    <property type="entry name" value="His-Me_finger_sf"/>
</dbReference>
<dbReference type="PANTHER" id="PTHR13966">
    <property type="entry name" value="ENDONUCLEASE RELATED"/>
    <property type="match status" value="1"/>
</dbReference>
<dbReference type="GO" id="GO:0016787">
    <property type="term" value="F:hydrolase activity"/>
    <property type="evidence" value="ECO:0007669"/>
    <property type="project" value="InterPro"/>
</dbReference>
<feature type="active site" description="Proton acceptor" evidence="1">
    <location>
        <position position="137"/>
    </location>
</feature>
<dbReference type="OrthoDB" id="9811262at2"/>
<evidence type="ECO:0000313" key="7">
    <source>
        <dbReference type="Proteomes" id="UP000019402"/>
    </source>
</evidence>
<reference evidence="6 7" key="1">
    <citation type="journal article" date="2014" name="Genome Announc.">
        <title>Draft Genome Sequence of Cytophaga fermentans JCM 21142T, a Facultative Anaerobe Isolated from Marine Mud.</title>
        <authorList>
            <person name="Starns D."/>
            <person name="Oshima K."/>
            <person name="Suda W."/>
            <person name="Iino T."/>
            <person name="Yuki M."/>
            <person name="Inoue J."/>
            <person name="Kitamura K."/>
            <person name="Iida T."/>
            <person name="Darby A."/>
            <person name="Hattori M."/>
            <person name="Ohkuma M."/>
        </authorList>
    </citation>
    <scope>NUCLEOTIDE SEQUENCE [LARGE SCALE GENOMIC DNA]</scope>
    <source>
        <strain evidence="6 7">JCM 21142</strain>
    </source>
</reference>
<evidence type="ECO:0000256" key="3">
    <source>
        <dbReference type="SAM" id="SignalP"/>
    </source>
</evidence>
<evidence type="ECO:0000259" key="4">
    <source>
        <dbReference type="SMART" id="SM00477"/>
    </source>
</evidence>
<proteinExistence type="predicted"/>
<dbReference type="SMART" id="SM00892">
    <property type="entry name" value="Endonuclease_NS"/>
    <property type="match status" value="1"/>
</dbReference>
<keyword evidence="2" id="KW-0479">Metal-binding</keyword>
<dbReference type="GO" id="GO:0046872">
    <property type="term" value="F:metal ion binding"/>
    <property type="evidence" value="ECO:0007669"/>
    <property type="project" value="UniProtKB-KW"/>
</dbReference>